<reference evidence="1" key="1">
    <citation type="submission" date="2013-05" db="EMBL/GenBank/DDBJ databases">
        <title>Draft genome sequences of six wheat associated Fusarium spp. isolates.</title>
        <authorList>
            <person name="Moolhuijzen P.M."/>
            <person name="Manners J.M."/>
            <person name="Wilcox S."/>
            <person name="Bellgard M.I."/>
            <person name="Gardiner D.M."/>
        </authorList>
    </citation>
    <scope>NUCLEOTIDE SEQUENCE</scope>
    <source>
        <strain evidence="1">CS3069</strain>
    </source>
</reference>
<proteinExistence type="predicted"/>
<evidence type="ECO:0000313" key="1">
    <source>
        <dbReference type="EMBL" id="CEG04980.1"/>
    </source>
</evidence>
<accession>A0A090MH41</accession>
<dbReference type="EMBL" id="CBMI010002559">
    <property type="protein sequence ID" value="CEG04980.1"/>
    <property type="molecule type" value="Genomic_DNA"/>
</dbReference>
<organism evidence="1">
    <name type="scientific">Fusarium clavum</name>
    <dbReference type="NCBI Taxonomy" id="2594811"/>
    <lineage>
        <taxon>Eukaryota</taxon>
        <taxon>Fungi</taxon>
        <taxon>Dikarya</taxon>
        <taxon>Ascomycota</taxon>
        <taxon>Pezizomycotina</taxon>
        <taxon>Sordariomycetes</taxon>
        <taxon>Hypocreomycetidae</taxon>
        <taxon>Hypocreales</taxon>
        <taxon>Nectriaceae</taxon>
        <taxon>Fusarium</taxon>
        <taxon>Fusarium incarnatum-equiseti species complex</taxon>
    </lineage>
</organism>
<comment type="caution">
    <text evidence="1">The sequence shown here is derived from an EMBL/GenBank/DDBJ whole genome shotgun (WGS) entry which is preliminary data.</text>
</comment>
<dbReference type="AlphaFoldDB" id="A0A090MH41"/>
<protein>
    <submittedName>
        <fullName evidence="1">WGS project CBMI000000000 data, contig CS3069_c002561</fullName>
    </submittedName>
</protein>
<gene>
    <name evidence="1" type="ORF">BN850_0086430</name>
</gene>
<sequence>MAEVLNHANRIPYQQQGREAIVDGSEDEYQQQDEQDTGEQCHWWERAPTSGHCEDCNKEERFTCGHCGCRKRAQSTSLKTALDNV</sequence>
<name>A0A090MH41_9HYPO</name>